<evidence type="ECO:0000256" key="1">
    <source>
        <dbReference type="ARBA" id="ARBA00009995"/>
    </source>
</evidence>
<accession>A0A9N9SBY9</accession>
<comment type="catalytic activity">
    <reaction evidence="5">
        <text>glucuronate acceptor + UDP-alpha-D-glucuronate = acceptor beta-D-glucuronoside + UDP + H(+)</text>
        <dbReference type="Rhea" id="RHEA:21032"/>
        <dbReference type="ChEBI" id="CHEBI:15378"/>
        <dbReference type="ChEBI" id="CHEBI:58052"/>
        <dbReference type="ChEBI" id="CHEBI:58223"/>
        <dbReference type="ChEBI" id="CHEBI:132367"/>
        <dbReference type="ChEBI" id="CHEBI:132368"/>
        <dbReference type="EC" id="2.4.1.17"/>
    </reaction>
</comment>
<name>A0A9N9SBY9_PHACE</name>
<evidence type="ECO:0000256" key="4">
    <source>
        <dbReference type="RuleBase" id="RU003718"/>
    </source>
</evidence>
<evidence type="ECO:0000256" key="3">
    <source>
        <dbReference type="ARBA" id="ARBA00022679"/>
    </source>
</evidence>
<comment type="similarity">
    <text evidence="1 4">Belongs to the UDP-glycosyltransferase family.</text>
</comment>
<comment type="subcellular location">
    <subcellularLocation>
        <location evidence="5">Membrane</location>
        <topology evidence="5">Single-pass membrane protein</topology>
    </subcellularLocation>
</comment>
<dbReference type="FunFam" id="3.40.50.2000:FF:000050">
    <property type="entry name" value="UDP-glucuronosyltransferase"/>
    <property type="match status" value="1"/>
</dbReference>
<dbReference type="EMBL" id="OU896721">
    <property type="protein sequence ID" value="CAG9817075.1"/>
    <property type="molecule type" value="Genomic_DNA"/>
</dbReference>
<dbReference type="Proteomes" id="UP001153737">
    <property type="component" value="Chromosome 15"/>
</dbReference>
<gene>
    <name evidence="6" type="ORF">PHAECO_LOCUS4946</name>
</gene>
<dbReference type="OrthoDB" id="5835829at2759"/>
<keyword evidence="5" id="KW-0812">Transmembrane</keyword>
<dbReference type="PROSITE" id="PS00375">
    <property type="entry name" value="UDPGT"/>
    <property type="match status" value="1"/>
</dbReference>
<organism evidence="6 7">
    <name type="scientific">Phaedon cochleariae</name>
    <name type="common">Mustard beetle</name>
    <dbReference type="NCBI Taxonomy" id="80249"/>
    <lineage>
        <taxon>Eukaryota</taxon>
        <taxon>Metazoa</taxon>
        <taxon>Ecdysozoa</taxon>
        <taxon>Arthropoda</taxon>
        <taxon>Hexapoda</taxon>
        <taxon>Insecta</taxon>
        <taxon>Pterygota</taxon>
        <taxon>Neoptera</taxon>
        <taxon>Endopterygota</taxon>
        <taxon>Coleoptera</taxon>
        <taxon>Polyphaga</taxon>
        <taxon>Cucujiformia</taxon>
        <taxon>Chrysomeloidea</taxon>
        <taxon>Chrysomelidae</taxon>
        <taxon>Chrysomelinae</taxon>
        <taxon>Chrysomelini</taxon>
        <taxon>Phaedon</taxon>
    </lineage>
</organism>
<dbReference type="InterPro" id="IPR002213">
    <property type="entry name" value="UDP_glucos_trans"/>
</dbReference>
<keyword evidence="3 4" id="KW-0808">Transferase</keyword>
<keyword evidence="7" id="KW-1185">Reference proteome</keyword>
<dbReference type="PANTHER" id="PTHR48043">
    <property type="entry name" value="EG:EG0003.4 PROTEIN-RELATED"/>
    <property type="match status" value="1"/>
</dbReference>
<dbReference type="SUPFAM" id="SSF53756">
    <property type="entry name" value="UDP-Glycosyltransferase/glycogen phosphorylase"/>
    <property type="match status" value="1"/>
</dbReference>
<keyword evidence="5" id="KW-1133">Transmembrane helix</keyword>
<proteinExistence type="inferred from homology"/>
<keyword evidence="2 4" id="KW-0328">Glycosyltransferase</keyword>
<reference evidence="6" key="1">
    <citation type="submission" date="2022-01" db="EMBL/GenBank/DDBJ databases">
        <authorList>
            <person name="King R."/>
        </authorList>
    </citation>
    <scope>NUCLEOTIDE SEQUENCE</scope>
</reference>
<dbReference type="Gene3D" id="3.40.50.2000">
    <property type="entry name" value="Glycogen Phosphorylase B"/>
    <property type="match status" value="2"/>
</dbReference>
<reference evidence="6" key="2">
    <citation type="submission" date="2022-10" db="EMBL/GenBank/DDBJ databases">
        <authorList>
            <consortium name="ENA_rothamsted_submissions"/>
            <consortium name="culmorum"/>
            <person name="King R."/>
        </authorList>
    </citation>
    <scope>NUCLEOTIDE SEQUENCE</scope>
</reference>
<protein>
    <recommendedName>
        <fullName evidence="5">UDP-glucuronosyltransferase</fullName>
        <ecNumber evidence="5">2.4.1.17</ecNumber>
    </recommendedName>
</protein>
<dbReference type="EC" id="2.4.1.17" evidence="5"/>
<dbReference type="PANTHER" id="PTHR48043:SF159">
    <property type="entry name" value="EG:EG0003.4 PROTEIN-RELATED"/>
    <property type="match status" value="1"/>
</dbReference>
<feature type="transmembrane region" description="Helical" evidence="5">
    <location>
        <begin position="486"/>
        <end position="508"/>
    </location>
</feature>
<dbReference type="AlphaFoldDB" id="A0A9N9SBY9"/>
<dbReference type="InterPro" id="IPR035595">
    <property type="entry name" value="UDP_glycos_trans_CS"/>
</dbReference>
<dbReference type="InterPro" id="IPR050271">
    <property type="entry name" value="UDP-glycosyltransferase"/>
</dbReference>
<dbReference type="CDD" id="cd03784">
    <property type="entry name" value="GT1_Gtf-like"/>
    <property type="match status" value="1"/>
</dbReference>
<evidence type="ECO:0000256" key="5">
    <source>
        <dbReference type="RuleBase" id="RU362059"/>
    </source>
</evidence>
<dbReference type="GO" id="GO:0016020">
    <property type="term" value="C:membrane"/>
    <property type="evidence" value="ECO:0007669"/>
    <property type="project" value="UniProtKB-SubCell"/>
</dbReference>
<keyword evidence="5" id="KW-0472">Membrane</keyword>
<sequence>MFIGMVCQLVSDKTTTVKMMLLLIFLAAINLTQSAKILGIFPIPSRNHFVTGSRLMRELANRGHQVTVVSPFEETGTQGNYTGIHIGNTIPVLKRFQKSFYERESMNFISSTNYLHNMAYELTEALLTDSTIQHLLKSNKNFDLVVIEYFMNEAALGIANILKTPIVLVSSLPPSTLNNHLFANPLPTSYVPNILTSYSGDMSYWQRFNNLLYNAYNNYYRTLRMLPKHNQLMEECLGKNLDFYEVITSVNLILLNSHPSVTEPVPLMPNMIEIGGAHLGPLCKLPDDLEDFMDSAKDGVILFSMGSNLKSADLGSEKIESLISAFRQIRQRVLWKLEEELPDLPGNVKVVNWIPQAEVLAHPNTKAFITHGGLFSTIEAVHFGVPIVGIPVYGDQKSNIARAVRDEYAVSVPFTDISSENVAAAIHEILKPKYSLNIQQRSRDLRDRPVEPLANAIYWIEFILNHDGAKYLQSPGVKLPSYKRHLIDVIIVLVIIDIVLFLIFYYIFKHIIHLLREKVRERRSQKYSKLEK</sequence>
<evidence type="ECO:0000313" key="7">
    <source>
        <dbReference type="Proteomes" id="UP001153737"/>
    </source>
</evidence>
<dbReference type="Pfam" id="PF00201">
    <property type="entry name" value="UDPGT"/>
    <property type="match status" value="1"/>
</dbReference>
<dbReference type="GO" id="GO:0015020">
    <property type="term" value="F:glucuronosyltransferase activity"/>
    <property type="evidence" value="ECO:0007669"/>
    <property type="project" value="UniProtKB-EC"/>
</dbReference>
<evidence type="ECO:0000313" key="6">
    <source>
        <dbReference type="EMBL" id="CAG9817075.1"/>
    </source>
</evidence>
<evidence type="ECO:0000256" key="2">
    <source>
        <dbReference type="ARBA" id="ARBA00022676"/>
    </source>
</evidence>